<sequence>MEIPAGWHKVYVYTRLDTGDIIEALDDIRGKDTFYLKVGIWARLFKIKVKGREIEDEGWLIVTETPLTDADGTSEVTPLFASFQTASRSRNQVTTHWGPALSVPSTGGPVGAQDWCHCAPHLVEHALSLKKKSRSLTCEPACCFTCLGNLCHLCLTPEVDRFRPRFALAISPAVSTMAQPTSPGSRSIFNTVEVPVDWHKVYVYTKLDTHNMFDTLEQICGEGHFQVKATGRDEWLIVTERPLADALIQVLVLSVS</sequence>
<evidence type="ECO:0000313" key="1">
    <source>
        <dbReference type="EMBL" id="KAK0701524.1"/>
    </source>
</evidence>
<protein>
    <submittedName>
        <fullName evidence="1">Uncharacterized protein</fullName>
    </submittedName>
</protein>
<reference evidence="1" key="1">
    <citation type="submission" date="2023-06" db="EMBL/GenBank/DDBJ databases">
        <title>Genome-scale phylogeny and comparative genomics of the fungal order Sordariales.</title>
        <authorList>
            <consortium name="Lawrence Berkeley National Laboratory"/>
            <person name="Hensen N."/>
            <person name="Bonometti L."/>
            <person name="Westerberg I."/>
            <person name="Brannstrom I.O."/>
            <person name="Guillou S."/>
            <person name="Cros-Aarteil S."/>
            <person name="Calhoun S."/>
            <person name="Haridas S."/>
            <person name="Kuo A."/>
            <person name="Mondo S."/>
            <person name="Pangilinan J."/>
            <person name="Riley R."/>
            <person name="Labutti K."/>
            <person name="Andreopoulos B."/>
            <person name="Lipzen A."/>
            <person name="Chen C."/>
            <person name="Yanf M."/>
            <person name="Daum C."/>
            <person name="Ng V."/>
            <person name="Clum A."/>
            <person name="Steindorff A."/>
            <person name="Ohm R."/>
            <person name="Martin F."/>
            <person name="Silar P."/>
            <person name="Natvig D."/>
            <person name="Lalanne C."/>
            <person name="Gautier V."/>
            <person name="Ament-Velasquez S.L."/>
            <person name="Kruys A."/>
            <person name="Hutchinson M.I."/>
            <person name="Powell A.J."/>
            <person name="Barry K."/>
            <person name="Miller A.N."/>
            <person name="Grigoriev I.V."/>
            <person name="Debuchy R."/>
            <person name="Gladieux P."/>
            <person name="Thoren M.H."/>
            <person name="Johannesson H."/>
        </authorList>
    </citation>
    <scope>NUCLEOTIDE SEQUENCE</scope>
    <source>
        <strain evidence="1">CBS 540.89</strain>
    </source>
</reference>
<proteinExistence type="predicted"/>
<dbReference type="AlphaFoldDB" id="A0AA40DFH2"/>
<keyword evidence="2" id="KW-1185">Reference proteome</keyword>
<organism evidence="1 2">
    <name type="scientific">Apiosordaria backusii</name>
    <dbReference type="NCBI Taxonomy" id="314023"/>
    <lineage>
        <taxon>Eukaryota</taxon>
        <taxon>Fungi</taxon>
        <taxon>Dikarya</taxon>
        <taxon>Ascomycota</taxon>
        <taxon>Pezizomycotina</taxon>
        <taxon>Sordariomycetes</taxon>
        <taxon>Sordariomycetidae</taxon>
        <taxon>Sordariales</taxon>
        <taxon>Lasiosphaeriaceae</taxon>
        <taxon>Apiosordaria</taxon>
    </lineage>
</organism>
<evidence type="ECO:0000313" key="2">
    <source>
        <dbReference type="Proteomes" id="UP001172159"/>
    </source>
</evidence>
<dbReference type="EMBL" id="JAUKTV010000027">
    <property type="protein sequence ID" value="KAK0701524.1"/>
    <property type="molecule type" value="Genomic_DNA"/>
</dbReference>
<gene>
    <name evidence="1" type="ORF">B0T21DRAFT_353636</name>
</gene>
<name>A0AA40DFH2_9PEZI</name>
<dbReference type="Proteomes" id="UP001172159">
    <property type="component" value="Unassembled WGS sequence"/>
</dbReference>
<comment type="caution">
    <text evidence="1">The sequence shown here is derived from an EMBL/GenBank/DDBJ whole genome shotgun (WGS) entry which is preliminary data.</text>
</comment>
<accession>A0AA40DFH2</accession>